<protein>
    <recommendedName>
        <fullName evidence="8">CopC domain-containing protein</fullName>
    </recommendedName>
</protein>
<feature type="domain" description="CopC" evidence="8">
    <location>
        <begin position="36"/>
        <end position="129"/>
    </location>
</feature>
<evidence type="ECO:0000256" key="7">
    <source>
        <dbReference type="SAM" id="SignalP"/>
    </source>
</evidence>
<reference evidence="9 10" key="1">
    <citation type="submission" date="2015-10" db="EMBL/GenBank/DDBJ databases">
        <title>Draft genome sequence of Streptomyces sp. RV15, isolated from a marine sponge.</title>
        <authorList>
            <person name="Ruckert C."/>
            <person name="Abdelmohsen U.R."/>
            <person name="Winkler A."/>
            <person name="Hentschel U."/>
            <person name="Kalinowski J."/>
            <person name="Kampfer P."/>
            <person name="Glaeser S."/>
        </authorList>
    </citation>
    <scope>NUCLEOTIDE SEQUENCE [LARGE SCALE GENOMIC DNA]</scope>
    <source>
        <strain evidence="9 10">RV15</strain>
    </source>
</reference>
<dbReference type="PANTHER" id="PTHR34820:SF4">
    <property type="entry name" value="INNER MEMBRANE PROTEIN YEBZ"/>
    <property type="match status" value="1"/>
</dbReference>
<evidence type="ECO:0000256" key="5">
    <source>
        <dbReference type="SAM" id="MobiDB-lite"/>
    </source>
</evidence>
<sequence>MYVTERRAARTAARVLVVPAALVVALATAVPQAVAHTELETRSPGADASLAGLPPRVTLTFSDTMTEKYAQVAVTAADGTSVAQGEPEVDGDTVTLALDTGAPAGRYTVGYRVVSADGHPVSGSYAFTVKAAQTARATPVPSATAQDTAPASSAPAPKVDQAGDGGSSGMTVPVLAGAGVLAVAGAVGVYAARRRRTRHGD</sequence>
<keyword evidence="3 7" id="KW-0732">Signal</keyword>
<feature type="signal peptide" evidence="7">
    <location>
        <begin position="1"/>
        <end position="35"/>
    </location>
</feature>
<evidence type="ECO:0000259" key="8">
    <source>
        <dbReference type="Pfam" id="PF04234"/>
    </source>
</evidence>
<keyword evidence="10" id="KW-1185">Reference proteome</keyword>
<evidence type="ECO:0000256" key="6">
    <source>
        <dbReference type="SAM" id="Phobius"/>
    </source>
</evidence>
<keyword evidence="2" id="KW-0479">Metal-binding</keyword>
<dbReference type="STRING" id="909626.AQJ91_36995"/>
<dbReference type="GO" id="GO:0042597">
    <property type="term" value="C:periplasmic space"/>
    <property type="evidence" value="ECO:0007669"/>
    <property type="project" value="InterPro"/>
</dbReference>
<dbReference type="GO" id="GO:0005507">
    <property type="term" value="F:copper ion binding"/>
    <property type="evidence" value="ECO:0007669"/>
    <property type="project" value="InterPro"/>
</dbReference>
<name>A0A101USU1_9ACTN</name>
<evidence type="ECO:0000256" key="1">
    <source>
        <dbReference type="ARBA" id="ARBA00004196"/>
    </source>
</evidence>
<dbReference type="InterPro" id="IPR032694">
    <property type="entry name" value="CopC/D"/>
</dbReference>
<comment type="caution">
    <text evidence="9">The sequence shown here is derived from an EMBL/GenBank/DDBJ whole genome shotgun (WGS) entry which is preliminary data.</text>
</comment>
<accession>A0A101USU1</accession>
<dbReference type="GO" id="GO:0005886">
    <property type="term" value="C:plasma membrane"/>
    <property type="evidence" value="ECO:0007669"/>
    <property type="project" value="TreeGrafter"/>
</dbReference>
<dbReference type="EMBL" id="LMXB01000093">
    <property type="protein sequence ID" value="KUO16225.1"/>
    <property type="molecule type" value="Genomic_DNA"/>
</dbReference>
<keyword evidence="6" id="KW-1133">Transmembrane helix</keyword>
<dbReference type="GO" id="GO:0046688">
    <property type="term" value="P:response to copper ion"/>
    <property type="evidence" value="ECO:0007669"/>
    <property type="project" value="InterPro"/>
</dbReference>
<dbReference type="GO" id="GO:0030313">
    <property type="term" value="C:cell envelope"/>
    <property type="evidence" value="ECO:0007669"/>
    <property type="project" value="UniProtKB-SubCell"/>
</dbReference>
<dbReference type="InterPro" id="IPR014755">
    <property type="entry name" value="Cu-Rt/internalin_Ig-like"/>
</dbReference>
<evidence type="ECO:0000313" key="9">
    <source>
        <dbReference type="EMBL" id="KUO16225.1"/>
    </source>
</evidence>
<dbReference type="Pfam" id="PF04234">
    <property type="entry name" value="CopC"/>
    <property type="match status" value="1"/>
</dbReference>
<keyword evidence="6" id="KW-0472">Membrane</keyword>
<evidence type="ECO:0000256" key="3">
    <source>
        <dbReference type="ARBA" id="ARBA00022729"/>
    </source>
</evidence>
<feature type="region of interest" description="Disordered" evidence="5">
    <location>
        <begin position="138"/>
        <end position="165"/>
    </location>
</feature>
<dbReference type="InterPro" id="IPR014756">
    <property type="entry name" value="Ig_E-set"/>
</dbReference>
<feature type="chain" id="PRO_5007108374" description="CopC domain-containing protein" evidence="7">
    <location>
        <begin position="36"/>
        <end position="201"/>
    </location>
</feature>
<evidence type="ECO:0000256" key="2">
    <source>
        <dbReference type="ARBA" id="ARBA00022723"/>
    </source>
</evidence>
<dbReference type="InterPro" id="IPR007348">
    <property type="entry name" value="CopC_dom"/>
</dbReference>
<dbReference type="SUPFAM" id="SSF81296">
    <property type="entry name" value="E set domains"/>
    <property type="match status" value="1"/>
</dbReference>
<dbReference type="PANTHER" id="PTHR34820">
    <property type="entry name" value="INNER MEMBRANE PROTEIN YEBZ"/>
    <property type="match status" value="1"/>
</dbReference>
<dbReference type="GO" id="GO:0006825">
    <property type="term" value="P:copper ion transport"/>
    <property type="evidence" value="ECO:0007669"/>
    <property type="project" value="InterPro"/>
</dbReference>
<keyword evidence="4" id="KW-0186">Copper</keyword>
<dbReference type="AlphaFoldDB" id="A0A101USU1"/>
<dbReference type="Proteomes" id="UP000053260">
    <property type="component" value="Unassembled WGS sequence"/>
</dbReference>
<gene>
    <name evidence="9" type="ORF">AQJ91_36995</name>
</gene>
<evidence type="ECO:0000256" key="4">
    <source>
        <dbReference type="ARBA" id="ARBA00023008"/>
    </source>
</evidence>
<proteinExistence type="predicted"/>
<organism evidence="9 10">
    <name type="scientific">Streptomyces dysideae</name>
    <dbReference type="NCBI Taxonomy" id="909626"/>
    <lineage>
        <taxon>Bacteria</taxon>
        <taxon>Bacillati</taxon>
        <taxon>Actinomycetota</taxon>
        <taxon>Actinomycetes</taxon>
        <taxon>Kitasatosporales</taxon>
        <taxon>Streptomycetaceae</taxon>
        <taxon>Streptomyces</taxon>
    </lineage>
</organism>
<dbReference type="RefSeq" id="WP_067030687.1">
    <property type="nucleotide sequence ID" value="NZ_KQ949107.1"/>
</dbReference>
<dbReference type="Gene3D" id="2.60.40.1220">
    <property type="match status" value="1"/>
</dbReference>
<evidence type="ECO:0000313" key="10">
    <source>
        <dbReference type="Proteomes" id="UP000053260"/>
    </source>
</evidence>
<keyword evidence="6" id="KW-0812">Transmembrane</keyword>
<feature type="transmembrane region" description="Helical" evidence="6">
    <location>
        <begin position="170"/>
        <end position="192"/>
    </location>
</feature>
<comment type="subcellular location">
    <subcellularLocation>
        <location evidence="1">Cell envelope</location>
    </subcellularLocation>
</comment>
<dbReference type="OrthoDB" id="5242236at2"/>
<feature type="compositionally biased region" description="Polar residues" evidence="5">
    <location>
        <begin position="141"/>
        <end position="151"/>
    </location>
</feature>